<keyword evidence="8" id="KW-0594">Phospholipid biosynthesis</keyword>
<protein>
    <submittedName>
        <fullName evidence="13">Glycerol-3-phosphate 2-O-acyltransferase 6</fullName>
    </submittedName>
</protein>
<evidence type="ECO:0000256" key="6">
    <source>
        <dbReference type="ARBA" id="ARBA00023098"/>
    </source>
</evidence>
<keyword evidence="5 11" id="KW-1133">Transmembrane helix</keyword>
<feature type="transmembrane region" description="Helical" evidence="11">
    <location>
        <begin position="63"/>
        <end position="85"/>
    </location>
</feature>
<keyword evidence="9" id="KW-1208">Phospholipid metabolism</keyword>
<dbReference type="GO" id="GO:0016020">
    <property type="term" value="C:membrane"/>
    <property type="evidence" value="ECO:0007669"/>
    <property type="project" value="UniProtKB-SubCell"/>
</dbReference>
<dbReference type="InterPro" id="IPR002123">
    <property type="entry name" value="Plipid/glycerol_acylTrfase"/>
</dbReference>
<keyword evidence="10" id="KW-0012">Acyltransferase</keyword>
<evidence type="ECO:0000256" key="3">
    <source>
        <dbReference type="ARBA" id="ARBA00022679"/>
    </source>
</evidence>
<dbReference type="InterPro" id="IPR056462">
    <property type="entry name" value="HAD_RAM2/GPAT1-8"/>
</dbReference>
<evidence type="ECO:0000313" key="13">
    <source>
        <dbReference type="EMBL" id="KAL0333215.1"/>
    </source>
</evidence>
<accession>A0AAW2MPX3</accession>
<evidence type="ECO:0000256" key="2">
    <source>
        <dbReference type="ARBA" id="ARBA00007937"/>
    </source>
</evidence>
<evidence type="ECO:0000256" key="10">
    <source>
        <dbReference type="ARBA" id="ARBA00023315"/>
    </source>
</evidence>
<comment type="similarity">
    <text evidence="2">Belongs to the GPAT/DAPAT family.</text>
</comment>
<dbReference type="GO" id="GO:0090447">
    <property type="term" value="F:glycerol-3-phosphate 2-O-acyltransferase activity"/>
    <property type="evidence" value="ECO:0007669"/>
    <property type="project" value="UniProtKB-ARBA"/>
</dbReference>
<evidence type="ECO:0000256" key="7">
    <source>
        <dbReference type="ARBA" id="ARBA00023136"/>
    </source>
</evidence>
<sequence>MGAHRHFHPITKCTTQGRSDQTVAADLDGTLLVSRSAFPYFMLVALEAGSLIRALLLLSSVPFVYFVYLFVSESLAIQTFIFISFSGLKIRDIELVSRSVLPKFYSEDVHPETWKVFNSFGKRYIVTANPRIMVEHFAKSYLGADKVLGTELEVTKSGRATGFVKKPGVLVGEHKKMAIIKEFGSNVPDLGLGDRETDHDFMSICKLIVKGTPPPPPSPGRGGVLFVCNHRTILDPVVTAVALGRKISCVTYSISKFSELISPIKAVALSREREKDAANIKRLLEEGDLVICPEGTTCREPFLLRFSALFAELSDRIVPVAISTKQSVFYGTTARGYKLLDPYFVFMNPRPTYEITFLNQLPEELTVKGGKSAIEVANYIQRVLAGTLGFECTNLTRKDKYIMMAGTDGRVQPNKDKMDREDKK</sequence>
<dbReference type="InterPro" id="IPR036412">
    <property type="entry name" value="HAD-like_sf"/>
</dbReference>
<evidence type="ECO:0000256" key="5">
    <source>
        <dbReference type="ARBA" id="ARBA00022989"/>
    </source>
</evidence>
<dbReference type="PANTHER" id="PTHR15486">
    <property type="entry name" value="ANCIENT UBIQUITOUS PROTEIN"/>
    <property type="match status" value="1"/>
</dbReference>
<dbReference type="SMART" id="SM00563">
    <property type="entry name" value="PlsC"/>
    <property type="match status" value="1"/>
</dbReference>
<evidence type="ECO:0000256" key="11">
    <source>
        <dbReference type="SAM" id="Phobius"/>
    </source>
</evidence>
<comment type="subcellular location">
    <subcellularLocation>
        <location evidence="1">Membrane</location>
        <topology evidence="1">Multi-pass membrane protein</topology>
    </subcellularLocation>
</comment>
<name>A0AAW2MPX3_9LAMI</name>
<dbReference type="Pfam" id="PF23270">
    <property type="entry name" value="HAD_RAM2_N"/>
    <property type="match status" value="1"/>
</dbReference>
<dbReference type="InterPro" id="IPR023214">
    <property type="entry name" value="HAD_sf"/>
</dbReference>
<organism evidence="13">
    <name type="scientific">Sesamum angustifolium</name>
    <dbReference type="NCBI Taxonomy" id="2727405"/>
    <lineage>
        <taxon>Eukaryota</taxon>
        <taxon>Viridiplantae</taxon>
        <taxon>Streptophyta</taxon>
        <taxon>Embryophyta</taxon>
        <taxon>Tracheophyta</taxon>
        <taxon>Spermatophyta</taxon>
        <taxon>Magnoliopsida</taxon>
        <taxon>eudicotyledons</taxon>
        <taxon>Gunneridae</taxon>
        <taxon>Pentapetalae</taxon>
        <taxon>asterids</taxon>
        <taxon>lamiids</taxon>
        <taxon>Lamiales</taxon>
        <taxon>Pedaliaceae</taxon>
        <taxon>Sesamum</taxon>
    </lineage>
</organism>
<dbReference type="SUPFAM" id="SSF56784">
    <property type="entry name" value="HAD-like"/>
    <property type="match status" value="1"/>
</dbReference>
<dbReference type="PANTHER" id="PTHR15486:SF49">
    <property type="entry name" value="GLYCEROL-3-PHOSPHATE 2-O-ACYLTRANSFERASE 6"/>
    <property type="match status" value="1"/>
</dbReference>
<feature type="domain" description="Phospholipid/glycerol acyltransferase" evidence="12">
    <location>
        <begin position="224"/>
        <end position="325"/>
    </location>
</feature>
<reference evidence="13" key="2">
    <citation type="journal article" date="2024" name="Plant">
        <title>Genomic evolution and insights into agronomic trait innovations of Sesamum species.</title>
        <authorList>
            <person name="Miao H."/>
            <person name="Wang L."/>
            <person name="Qu L."/>
            <person name="Liu H."/>
            <person name="Sun Y."/>
            <person name="Le M."/>
            <person name="Wang Q."/>
            <person name="Wei S."/>
            <person name="Zheng Y."/>
            <person name="Lin W."/>
            <person name="Duan Y."/>
            <person name="Cao H."/>
            <person name="Xiong S."/>
            <person name="Wang X."/>
            <person name="Wei L."/>
            <person name="Li C."/>
            <person name="Ma Q."/>
            <person name="Ju M."/>
            <person name="Zhao R."/>
            <person name="Li G."/>
            <person name="Mu C."/>
            <person name="Tian Q."/>
            <person name="Mei H."/>
            <person name="Zhang T."/>
            <person name="Gao T."/>
            <person name="Zhang H."/>
        </authorList>
    </citation>
    <scope>NUCLEOTIDE SEQUENCE</scope>
    <source>
        <strain evidence="13">G01</strain>
    </source>
</reference>
<evidence type="ECO:0000256" key="1">
    <source>
        <dbReference type="ARBA" id="ARBA00004141"/>
    </source>
</evidence>
<evidence type="ECO:0000259" key="12">
    <source>
        <dbReference type="SMART" id="SM00563"/>
    </source>
</evidence>
<evidence type="ECO:0000256" key="9">
    <source>
        <dbReference type="ARBA" id="ARBA00023264"/>
    </source>
</evidence>
<dbReference type="GO" id="GO:0016791">
    <property type="term" value="F:phosphatase activity"/>
    <property type="evidence" value="ECO:0007669"/>
    <property type="project" value="TreeGrafter"/>
</dbReference>
<keyword evidence="3" id="KW-0808">Transferase</keyword>
<dbReference type="CDD" id="cd06551">
    <property type="entry name" value="LPLAT"/>
    <property type="match status" value="1"/>
</dbReference>
<proteinExistence type="inferred from homology"/>
<dbReference type="EMBL" id="JACGWK010000009">
    <property type="protein sequence ID" value="KAL0333215.1"/>
    <property type="molecule type" value="Genomic_DNA"/>
</dbReference>
<dbReference type="Pfam" id="PF01553">
    <property type="entry name" value="Acyltransferase"/>
    <property type="match status" value="1"/>
</dbReference>
<dbReference type="GO" id="GO:0008654">
    <property type="term" value="P:phospholipid biosynthetic process"/>
    <property type="evidence" value="ECO:0007669"/>
    <property type="project" value="UniProtKB-KW"/>
</dbReference>
<reference evidence="13" key="1">
    <citation type="submission" date="2020-06" db="EMBL/GenBank/DDBJ databases">
        <authorList>
            <person name="Li T."/>
            <person name="Hu X."/>
            <person name="Zhang T."/>
            <person name="Song X."/>
            <person name="Zhang H."/>
            <person name="Dai N."/>
            <person name="Sheng W."/>
            <person name="Hou X."/>
            <person name="Wei L."/>
        </authorList>
    </citation>
    <scope>NUCLEOTIDE SEQUENCE</scope>
    <source>
        <strain evidence="13">G01</strain>
        <tissue evidence="13">Leaf</tissue>
    </source>
</reference>
<dbReference type="AlphaFoldDB" id="A0AAW2MPX3"/>
<dbReference type="GO" id="GO:0010143">
    <property type="term" value="P:cutin biosynthetic process"/>
    <property type="evidence" value="ECO:0007669"/>
    <property type="project" value="UniProtKB-ARBA"/>
</dbReference>
<keyword evidence="7 11" id="KW-0472">Membrane</keyword>
<dbReference type="Gene3D" id="3.40.50.1000">
    <property type="entry name" value="HAD superfamily/HAD-like"/>
    <property type="match status" value="1"/>
</dbReference>
<evidence type="ECO:0000256" key="4">
    <source>
        <dbReference type="ARBA" id="ARBA00022692"/>
    </source>
</evidence>
<dbReference type="FunFam" id="3.40.50.1000:FF:000134">
    <property type="entry name" value="Glycerol-3-phosphate 2-O-acyltransferase 6"/>
    <property type="match status" value="1"/>
</dbReference>
<keyword evidence="8" id="KW-0444">Lipid biosynthesis</keyword>
<comment type="caution">
    <text evidence="13">The sequence shown here is derived from an EMBL/GenBank/DDBJ whole genome shotgun (WGS) entry which is preliminary data.</text>
</comment>
<gene>
    <name evidence="13" type="ORF">Sangu_1477700</name>
</gene>
<keyword evidence="4 11" id="KW-0812">Transmembrane</keyword>
<dbReference type="SUPFAM" id="SSF69593">
    <property type="entry name" value="Glycerol-3-phosphate (1)-acyltransferase"/>
    <property type="match status" value="1"/>
</dbReference>
<keyword evidence="6" id="KW-0443">Lipid metabolism</keyword>
<evidence type="ECO:0000256" key="8">
    <source>
        <dbReference type="ARBA" id="ARBA00023209"/>
    </source>
</evidence>
<feature type="transmembrane region" description="Helical" evidence="11">
    <location>
        <begin position="37"/>
        <end position="56"/>
    </location>
</feature>